<evidence type="ECO:0000313" key="4">
    <source>
        <dbReference type="Proteomes" id="UP000663090"/>
    </source>
</evidence>
<protein>
    <submittedName>
        <fullName evidence="3">Glycosyltransferase</fullName>
    </submittedName>
</protein>
<reference evidence="3 4" key="1">
    <citation type="submission" date="2021-02" db="EMBL/GenBank/DDBJ databases">
        <title>De Novo genome assembly of isolated myxobacteria.</title>
        <authorList>
            <person name="Stevens D.C."/>
        </authorList>
    </citation>
    <scope>NUCLEOTIDE SEQUENCE [LARGE SCALE GENOMIC DNA]</scope>
    <source>
        <strain evidence="3 4">SCHIC003</strain>
    </source>
</reference>
<dbReference type="SUPFAM" id="SSF53756">
    <property type="entry name" value="UDP-Glycosyltransferase/glycogen phosphorylase"/>
    <property type="match status" value="1"/>
</dbReference>
<organism evidence="3 4">
    <name type="scientific">Myxococcus landrumensis</name>
    <dbReference type="NCBI Taxonomy" id="2813577"/>
    <lineage>
        <taxon>Bacteria</taxon>
        <taxon>Pseudomonadati</taxon>
        <taxon>Myxococcota</taxon>
        <taxon>Myxococcia</taxon>
        <taxon>Myxococcales</taxon>
        <taxon>Cystobacterineae</taxon>
        <taxon>Myxococcaceae</taxon>
        <taxon>Myxococcus</taxon>
    </lineage>
</organism>
<dbReference type="RefSeq" id="WP_206716430.1">
    <property type="nucleotide sequence ID" value="NZ_CP071091.1"/>
</dbReference>
<name>A0ABX7N7C7_9BACT</name>
<dbReference type="InterPro" id="IPR050194">
    <property type="entry name" value="Glycosyltransferase_grp1"/>
</dbReference>
<dbReference type="InterPro" id="IPR001296">
    <property type="entry name" value="Glyco_trans_1"/>
</dbReference>
<dbReference type="Gene3D" id="3.40.50.2000">
    <property type="entry name" value="Glycogen Phosphorylase B"/>
    <property type="match status" value="2"/>
</dbReference>
<keyword evidence="4" id="KW-1185">Reference proteome</keyword>
<dbReference type="EMBL" id="CP071091">
    <property type="protein sequence ID" value="QSQ14666.1"/>
    <property type="molecule type" value="Genomic_DNA"/>
</dbReference>
<feature type="domain" description="Glycosyl transferase family 1" evidence="1">
    <location>
        <begin position="168"/>
        <end position="295"/>
    </location>
</feature>
<evidence type="ECO:0000259" key="2">
    <source>
        <dbReference type="Pfam" id="PF13439"/>
    </source>
</evidence>
<dbReference type="Pfam" id="PF00534">
    <property type="entry name" value="Glycos_transf_1"/>
    <property type="match status" value="1"/>
</dbReference>
<dbReference type="Pfam" id="PF13439">
    <property type="entry name" value="Glyco_transf_4"/>
    <property type="match status" value="1"/>
</dbReference>
<evidence type="ECO:0000313" key="3">
    <source>
        <dbReference type="EMBL" id="QSQ14666.1"/>
    </source>
</evidence>
<dbReference type="PANTHER" id="PTHR45947:SF3">
    <property type="entry name" value="SULFOQUINOVOSYL TRANSFERASE SQD2"/>
    <property type="match status" value="1"/>
</dbReference>
<sequence>MRILHLLASPFYSGPAENVVLLALAQREAGHEVTVAVDRRRKDVPAEEPAVPRLRELGLLDEGGLELSVKSPPWGVLRDWSRLRARTVDVVHSHFSHDHFLARWGRPSGDTVVVRSLHAPRSLRSSLPAADGYTVPARSLLPRLLEQGKLAQVLPALVDPRFHPAEDREVLRRELGLKGAPIVGMVSTFQPSRRHEVGVEAFALYRQQRPDARFVLVGDGQLLESTRKQVASRGLSDAVVFAGYQQGDDFARWLRALDEVWLLGLGNDWSARAAAQARACGVRVVAVEEGALPDLADVRVAEPTPTAVVDAALSSQRAPRVHPTNASIAEEVLALYSQAARARRDARSRG</sequence>
<accession>A0ABX7N7C7</accession>
<dbReference type="InterPro" id="IPR028098">
    <property type="entry name" value="Glyco_trans_4-like_N"/>
</dbReference>
<dbReference type="Proteomes" id="UP000663090">
    <property type="component" value="Chromosome"/>
</dbReference>
<proteinExistence type="predicted"/>
<evidence type="ECO:0000259" key="1">
    <source>
        <dbReference type="Pfam" id="PF00534"/>
    </source>
</evidence>
<gene>
    <name evidence="3" type="ORF">JY572_00780</name>
</gene>
<dbReference type="PANTHER" id="PTHR45947">
    <property type="entry name" value="SULFOQUINOVOSYL TRANSFERASE SQD2"/>
    <property type="match status" value="1"/>
</dbReference>
<feature type="domain" description="Glycosyltransferase subfamily 4-like N-terminal" evidence="2">
    <location>
        <begin position="19"/>
        <end position="144"/>
    </location>
</feature>